<dbReference type="CDD" id="cd08026">
    <property type="entry name" value="DUF326"/>
    <property type="match status" value="1"/>
</dbReference>
<protein>
    <submittedName>
        <fullName evidence="1">Four-helix bundle copper-binding protein</fullName>
    </submittedName>
</protein>
<keyword evidence="2" id="KW-1185">Reference proteome</keyword>
<comment type="caution">
    <text evidence="1">The sequence shown here is derived from an EMBL/GenBank/DDBJ whole genome shotgun (WGS) entry which is preliminary data.</text>
</comment>
<dbReference type="EMBL" id="JAJADQ010000010">
    <property type="protein sequence ID" value="MCB2379528.1"/>
    <property type="molecule type" value="Genomic_DNA"/>
</dbReference>
<dbReference type="PANTHER" id="PTHR37310">
    <property type="entry name" value="CYTOPLASMIC PROTEIN-RELATED"/>
    <property type="match status" value="1"/>
</dbReference>
<accession>A0ABS8AGG9</accession>
<evidence type="ECO:0000313" key="1">
    <source>
        <dbReference type="EMBL" id="MCB2379528.1"/>
    </source>
</evidence>
<evidence type="ECO:0000313" key="2">
    <source>
        <dbReference type="Proteomes" id="UP001165297"/>
    </source>
</evidence>
<organism evidence="1 2">
    <name type="scientific">Hymenobacter nitidus</name>
    <dbReference type="NCBI Taxonomy" id="2880929"/>
    <lineage>
        <taxon>Bacteria</taxon>
        <taxon>Pseudomonadati</taxon>
        <taxon>Bacteroidota</taxon>
        <taxon>Cytophagia</taxon>
        <taxon>Cytophagales</taxon>
        <taxon>Hymenobacteraceae</taxon>
        <taxon>Hymenobacter</taxon>
    </lineage>
</organism>
<dbReference type="Proteomes" id="UP001165297">
    <property type="component" value="Unassembled WGS sequence"/>
</dbReference>
<dbReference type="Gene3D" id="1.20.1270.360">
    <property type="match status" value="1"/>
</dbReference>
<dbReference type="PANTHER" id="PTHR37310:SF1">
    <property type="entry name" value="CYTOPLASMIC PROTEIN"/>
    <property type="match status" value="1"/>
</dbReference>
<dbReference type="InterPro" id="IPR005560">
    <property type="entry name" value="Csp_YhjQ"/>
</dbReference>
<proteinExistence type="predicted"/>
<sequence>MQHSHASAASPTPVNQALLDALNRCVATCEMCATACLLEADVQMMVPCIRLDRDCADICALTARLLARGSDHARHLLRECIEVCTRCADECSQHQDEHCQQCAAACRACAEACRQYAGQ</sequence>
<gene>
    <name evidence="1" type="ORF">LGH70_18165</name>
</gene>
<dbReference type="RefSeq" id="WP_226188545.1">
    <property type="nucleotide sequence ID" value="NZ_JAJADQ010000010.1"/>
</dbReference>
<reference evidence="1" key="1">
    <citation type="submission" date="2021-10" db="EMBL/GenBank/DDBJ databases">
        <authorList>
            <person name="Dean J.D."/>
            <person name="Kim M.K."/>
            <person name="Newey C.N."/>
            <person name="Stoker T.S."/>
            <person name="Thompson D.W."/>
            <person name="Grose J.H."/>
        </authorList>
    </citation>
    <scope>NUCLEOTIDE SEQUENCE</scope>
    <source>
        <strain evidence="1">BT635</strain>
    </source>
</reference>
<dbReference type="Pfam" id="PF03860">
    <property type="entry name" value="Csp"/>
    <property type="match status" value="1"/>
</dbReference>
<dbReference type="InterPro" id="IPR044543">
    <property type="entry name" value="YHJQ-like"/>
</dbReference>
<name>A0ABS8AGG9_9BACT</name>